<feature type="compositionally biased region" description="Polar residues" evidence="1">
    <location>
        <begin position="952"/>
        <end position="963"/>
    </location>
</feature>
<evidence type="ECO:0000313" key="3">
    <source>
        <dbReference type="Proteomes" id="UP001148786"/>
    </source>
</evidence>
<proteinExistence type="predicted"/>
<feature type="compositionally biased region" description="Polar residues" evidence="1">
    <location>
        <begin position="1272"/>
        <end position="1325"/>
    </location>
</feature>
<feature type="compositionally biased region" description="Polar residues" evidence="1">
    <location>
        <begin position="1704"/>
        <end position="1720"/>
    </location>
</feature>
<evidence type="ECO:0000313" key="2">
    <source>
        <dbReference type="EMBL" id="KAJ3513656.1"/>
    </source>
</evidence>
<feature type="region of interest" description="Disordered" evidence="1">
    <location>
        <begin position="1060"/>
        <end position="1080"/>
    </location>
</feature>
<feature type="compositionally biased region" description="Polar residues" evidence="1">
    <location>
        <begin position="78"/>
        <end position="88"/>
    </location>
</feature>
<feature type="region of interest" description="Disordered" evidence="1">
    <location>
        <begin position="1272"/>
        <end position="1327"/>
    </location>
</feature>
<organism evidence="2 3">
    <name type="scientific">Agrocybe chaxingu</name>
    <dbReference type="NCBI Taxonomy" id="84603"/>
    <lineage>
        <taxon>Eukaryota</taxon>
        <taxon>Fungi</taxon>
        <taxon>Dikarya</taxon>
        <taxon>Basidiomycota</taxon>
        <taxon>Agaricomycotina</taxon>
        <taxon>Agaricomycetes</taxon>
        <taxon>Agaricomycetidae</taxon>
        <taxon>Agaricales</taxon>
        <taxon>Agaricineae</taxon>
        <taxon>Strophariaceae</taxon>
        <taxon>Agrocybe</taxon>
    </lineage>
</organism>
<gene>
    <name evidence="2" type="ORF">NLJ89_g2834</name>
</gene>
<reference evidence="2" key="1">
    <citation type="submission" date="2022-07" db="EMBL/GenBank/DDBJ databases">
        <title>Genome Sequence of Agrocybe chaxingu.</title>
        <authorList>
            <person name="Buettner E."/>
        </authorList>
    </citation>
    <scope>NUCLEOTIDE SEQUENCE</scope>
    <source>
        <strain evidence="2">MP-N11</strain>
    </source>
</reference>
<comment type="caution">
    <text evidence="2">The sequence shown here is derived from an EMBL/GenBank/DDBJ whole genome shotgun (WGS) entry which is preliminary data.</text>
</comment>
<feature type="compositionally biased region" description="Basic and acidic residues" evidence="1">
    <location>
        <begin position="545"/>
        <end position="554"/>
    </location>
</feature>
<feature type="region of interest" description="Disordered" evidence="1">
    <location>
        <begin position="1522"/>
        <end position="1590"/>
    </location>
</feature>
<evidence type="ECO:0000256" key="1">
    <source>
        <dbReference type="SAM" id="MobiDB-lite"/>
    </source>
</evidence>
<feature type="compositionally biased region" description="Polar residues" evidence="1">
    <location>
        <begin position="484"/>
        <end position="516"/>
    </location>
</feature>
<feature type="compositionally biased region" description="Polar residues" evidence="1">
    <location>
        <begin position="1068"/>
        <end position="1080"/>
    </location>
</feature>
<feature type="compositionally biased region" description="Basic and acidic residues" evidence="1">
    <location>
        <begin position="424"/>
        <end position="446"/>
    </location>
</feature>
<feature type="compositionally biased region" description="Polar residues" evidence="1">
    <location>
        <begin position="1529"/>
        <end position="1569"/>
    </location>
</feature>
<feature type="region of interest" description="Disordered" evidence="1">
    <location>
        <begin position="1740"/>
        <end position="1759"/>
    </location>
</feature>
<accession>A0A9W8MXD5</accession>
<feature type="compositionally biased region" description="Polar residues" evidence="1">
    <location>
        <begin position="1740"/>
        <end position="1756"/>
    </location>
</feature>
<feature type="compositionally biased region" description="Polar residues" evidence="1">
    <location>
        <begin position="1346"/>
        <end position="1359"/>
    </location>
</feature>
<feature type="compositionally biased region" description="Low complexity" evidence="1">
    <location>
        <begin position="89"/>
        <end position="101"/>
    </location>
</feature>
<feature type="compositionally biased region" description="Polar residues" evidence="1">
    <location>
        <begin position="913"/>
        <end position="923"/>
    </location>
</feature>
<dbReference type="EMBL" id="JANKHO010000186">
    <property type="protein sequence ID" value="KAJ3513656.1"/>
    <property type="molecule type" value="Genomic_DNA"/>
</dbReference>
<dbReference type="OrthoDB" id="3058872at2759"/>
<feature type="region of interest" description="Disordered" evidence="1">
    <location>
        <begin position="1139"/>
        <end position="1238"/>
    </location>
</feature>
<feature type="compositionally biased region" description="Basic and acidic residues" evidence="1">
    <location>
        <begin position="1163"/>
        <end position="1173"/>
    </location>
</feature>
<keyword evidence="3" id="KW-1185">Reference proteome</keyword>
<feature type="compositionally biased region" description="Polar residues" evidence="1">
    <location>
        <begin position="1207"/>
        <end position="1220"/>
    </location>
</feature>
<feature type="compositionally biased region" description="Polar residues" evidence="1">
    <location>
        <begin position="1626"/>
        <end position="1650"/>
    </location>
</feature>
<name>A0A9W8MXD5_9AGAR</name>
<feature type="compositionally biased region" description="Polar residues" evidence="1">
    <location>
        <begin position="1817"/>
        <end position="1832"/>
    </location>
</feature>
<feature type="region of interest" description="Disordered" evidence="1">
    <location>
        <begin position="1767"/>
        <end position="1841"/>
    </location>
</feature>
<feature type="compositionally biased region" description="Basic and acidic residues" evidence="1">
    <location>
        <begin position="1798"/>
        <end position="1812"/>
    </location>
</feature>
<feature type="compositionally biased region" description="Basic residues" evidence="1">
    <location>
        <begin position="1913"/>
        <end position="1922"/>
    </location>
</feature>
<feature type="region of interest" description="Disordered" evidence="1">
    <location>
        <begin position="788"/>
        <end position="882"/>
    </location>
</feature>
<feature type="region of interest" description="Disordered" evidence="1">
    <location>
        <begin position="1341"/>
        <end position="1378"/>
    </location>
</feature>
<feature type="compositionally biased region" description="Basic and acidic residues" evidence="1">
    <location>
        <begin position="1895"/>
        <end position="1911"/>
    </location>
</feature>
<feature type="region of interest" description="Disordered" evidence="1">
    <location>
        <begin position="895"/>
        <end position="963"/>
    </location>
</feature>
<feature type="region of interest" description="Disordered" evidence="1">
    <location>
        <begin position="1626"/>
        <end position="1726"/>
    </location>
</feature>
<feature type="compositionally biased region" description="Basic and acidic residues" evidence="1">
    <location>
        <begin position="168"/>
        <end position="417"/>
    </location>
</feature>
<feature type="region of interest" description="Disordered" evidence="1">
    <location>
        <begin position="1"/>
        <end position="661"/>
    </location>
</feature>
<feature type="compositionally biased region" description="Low complexity" evidence="1">
    <location>
        <begin position="1227"/>
        <end position="1237"/>
    </location>
</feature>
<feature type="compositionally biased region" description="Pro residues" evidence="1">
    <location>
        <begin position="1770"/>
        <end position="1782"/>
    </location>
</feature>
<dbReference type="Proteomes" id="UP001148786">
    <property type="component" value="Unassembled WGS sequence"/>
</dbReference>
<feature type="compositionally biased region" description="Basic and acidic residues" evidence="1">
    <location>
        <begin position="454"/>
        <end position="465"/>
    </location>
</feature>
<feature type="compositionally biased region" description="Polar residues" evidence="1">
    <location>
        <begin position="126"/>
        <end position="144"/>
    </location>
</feature>
<sequence length="1954" mass="217649">MKSFFSRLHDSQTGHSKSASRETYKFWTPNADAERNAARTVATSVETERPPLEIRPPSRGQKLSHFYRKPTHEKPLPTTYTSTPAEKTSASSSRPNPGSSSTHVYAQPPPKASSSRHPDVRDVKPQANTYSYTGLVQPQSTNYPNPTPAVQHELWIPPSAVQSMSRPGENKRPPSRSHEKYTAHERYRSRDEEREAPRESGRRDRDKKERRRTREQERGRDSDREGRREREGDRNRDREREREEKDRLRQLEREQEYAKEAEREKELKEKAKERERRQLEKERERQEEKERQEQEEKERERREQEKERERRAQERERERREQEKERERREQEKERERREQEKERERMEQEKEREQREQEKEQEQEKERERRERREKERNRHVERERREGDREMARGYHREKPRRDVERDGRRERENDVNNGSPGKKDRLREGETTHQRDTGEGRASRDHRKRDRERDDTRYRAEATDGEDLMISRATRDKRQETGSGWVTDNQVNHGYKPSRQTQGTAPTQASRQNIVELPKKIHKAPSRSEPPLVAQSQTSRPPIREPLRALQRDPLISEASQPVLNDPLLPPQPGHSQSNPIESQVVDEGESSDGSLKPVPLSKRTRTNDTGAQNLKAARSRQDRASRFMPPYNSSNQPQIASHEKPPVPATPRHMPVHLPPREARTIERAYQQSTTLPSTMENKIPDSAARREINRLRLHSRPEDLPVVPAEGVKALEPPLRPPSRTFGSSQNFVSPQMTVPYTPGANSASQLQQAQVPFEAQPRTTGAALSKIVKGAAQPQASSVAPQTLGASELAPSLPPSNVLGGSSQENRLPKTDAAISMDVPTVQSTPLKPSINLEHGAYLGSDAHHPSSSTSFRESSTKTPGPYQPATPTQLPTNVFDLQSTVEHPNVSLPTNVPEGLDASSREPFSSNSSISRDNAAALPSNWDVRPHLAVPSDDRARSGRQDTTGMSISKSGTVTGFKQDAAKLGRILGHLPSISTNIAPQLDKVQSSTFIRTAIGANTVDTTTETEGLGHSPCFPSTTSVQIPDAAQTVASMVGAKHMHVAIAPQMDSAKDGPSHVASTTFQGNSKPMKQSTGYFVLPSNEPSGAPATRLVNDNTNRSTDNVVLQLPTPSSMKQEGFRELPRVEATPTQPHATFAASVDGPAHRSPGFRPSQEDSPRRVHVEQPSPRAVLQAAITPEVVPNPVRQGSGSKKDSPSWVSHSAIPNTESNPPMVRVPSNIPIISPSPRLNIYRTIPPSGSHATIDGTHQALSVGVRPQLAAQSDSSVWQSSTRLYTSTENADSSGQPRQEATRNTSTTIHSSDNYKPSNEATSPPANKRLSTAAHMLTGRHALDRPSTTPHNVTPSTVHTGAPSGGQAYPGMNDSQQQLSTGVPKAEVVIEQGRLQKTSDTDLLRSARPSLQPLPASLVRSARPSIQPLPSVTTQKHPYSNFASFQPSTTLSAHPQIHHPVLAEILSSPPLSKPFSIAQSGSTSRQHEVNHPSLEHHRSNTPVVNQVSISTRHPGHPFERVQIEDNQENRPSISKTPNFQNAFSNFQGKDVPSSQSGLDTTALMTNQVKLSPVQPPTIAPSTNTRPHQDSIRSSYGIMANIHSSTHAPQVPSGTWAPYPEGYASKTSLQPGVPSSATPYTQTFPSTISSHHPSRHQHSASLPINLTHPPAMNSSSSRTRTGPTVTQASQVQPSAPLPPTVEPTARNTLPDQVNATSSLPRTASEETILMTPSSLAQSMMLKPTTSRQSIAPSISSQTRKRVSLLSMFRKPPAPPPQPQPQPQPYEIWHPGTSNPESYSRYRSENAETFDRRYMSPVHRTSSADRNLSASNPSRTEKKSNKTDVFTPFRFLASKKNRSVSVASMEAQDGTAPSTVVGSPTTSIHSQVPFQIPSVRDPQRATEEWRDREEAGTKTRTKHKRRHPPGVVFDVSEETPENQQRQRYRGSRSRKLADNH</sequence>
<protein>
    <submittedName>
        <fullName evidence="2">Uncharacterized protein</fullName>
    </submittedName>
</protein>
<feature type="compositionally biased region" description="Polar residues" evidence="1">
    <location>
        <begin position="1869"/>
        <end position="1887"/>
    </location>
</feature>
<feature type="compositionally biased region" description="Polar residues" evidence="1">
    <location>
        <begin position="1671"/>
        <end position="1692"/>
    </location>
</feature>
<feature type="compositionally biased region" description="Low complexity" evidence="1">
    <location>
        <begin position="857"/>
        <end position="869"/>
    </location>
</feature>
<feature type="region of interest" description="Disordered" evidence="1">
    <location>
        <begin position="1862"/>
        <end position="1954"/>
    </location>
</feature>